<proteinExistence type="predicted"/>
<evidence type="ECO:0000259" key="2">
    <source>
        <dbReference type="Pfam" id="PF00149"/>
    </source>
</evidence>
<dbReference type="EMBL" id="JBDKWZ010000005">
    <property type="protein sequence ID" value="MEN7548306.1"/>
    <property type="molecule type" value="Genomic_DNA"/>
</dbReference>
<dbReference type="PANTHER" id="PTHR43143">
    <property type="entry name" value="METALLOPHOSPHOESTERASE, CALCINEURIN SUPERFAMILY"/>
    <property type="match status" value="1"/>
</dbReference>
<dbReference type="Proteomes" id="UP001403385">
    <property type="component" value="Unassembled WGS sequence"/>
</dbReference>
<dbReference type="InterPro" id="IPR029052">
    <property type="entry name" value="Metallo-depent_PP-like"/>
</dbReference>
<protein>
    <submittedName>
        <fullName evidence="3">Metallophosphoesterase</fullName>
    </submittedName>
</protein>
<dbReference type="RefSeq" id="WP_346821085.1">
    <property type="nucleotide sequence ID" value="NZ_JBDKWZ010000005.1"/>
</dbReference>
<comment type="caution">
    <text evidence="3">The sequence shown here is derived from an EMBL/GenBank/DDBJ whole genome shotgun (WGS) entry which is preliminary data.</text>
</comment>
<organism evidence="3 4">
    <name type="scientific">Rapidithrix thailandica</name>
    <dbReference type="NCBI Taxonomy" id="413964"/>
    <lineage>
        <taxon>Bacteria</taxon>
        <taxon>Pseudomonadati</taxon>
        <taxon>Bacteroidota</taxon>
        <taxon>Cytophagia</taxon>
        <taxon>Cytophagales</taxon>
        <taxon>Flammeovirgaceae</taxon>
        <taxon>Rapidithrix</taxon>
    </lineage>
</organism>
<feature type="domain" description="Calcineurin-like phosphoesterase" evidence="2">
    <location>
        <begin position="40"/>
        <end position="259"/>
    </location>
</feature>
<dbReference type="Pfam" id="PF00149">
    <property type="entry name" value="Metallophos"/>
    <property type="match status" value="1"/>
</dbReference>
<dbReference type="Gene3D" id="3.60.21.10">
    <property type="match status" value="1"/>
</dbReference>
<reference evidence="3 4" key="1">
    <citation type="submission" date="2024-04" db="EMBL/GenBank/DDBJ databases">
        <title>Novel genus in family Flammeovirgaceae.</title>
        <authorList>
            <person name="Nguyen T.H."/>
            <person name="Vuong T.Q."/>
            <person name="Le H."/>
            <person name="Kim S.-G."/>
        </authorList>
    </citation>
    <scope>NUCLEOTIDE SEQUENCE [LARGE SCALE GENOMIC DNA]</scope>
    <source>
        <strain evidence="3 4">JCM 23209</strain>
    </source>
</reference>
<evidence type="ECO:0000313" key="3">
    <source>
        <dbReference type="EMBL" id="MEN7548306.1"/>
    </source>
</evidence>
<keyword evidence="1" id="KW-0732">Signal</keyword>
<dbReference type="PANTHER" id="PTHR43143:SF1">
    <property type="entry name" value="SERINE_THREONINE-PROTEIN PHOSPHATASE CPPED1"/>
    <property type="match status" value="1"/>
</dbReference>
<sequence>MNSRRSFIKKVGVAAGAASLAVSTNVLAEAQKKKKAKRALRIAHLTDVHLLAEPKAENAMVTLFTELNSMKDQPDFIINTGDTIMDANNQLPEVVEERWEAWHRVCQHNSLKMHHCIGNHDVWYLPKEKKEQYKGDKRLGKTWVMDELKMKQRYYSFSQGGWHFIGLDSINYGDKGVHIDEEQLTWLKAELDKIGPDAPVCVYSHIPILSITSFTYYLHRKPATEVRFPWGDMHSDFNDLKALFHKHKNVKLALSGHNHYIDDVDYLGTKYLCNGAVSGSWWGGDLDEFPPAYALIDLYEDGTIEHEMVYYKWK</sequence>
<gene>
    <name evidence="3" type="ORF">AAG747_10335</name>
</gene>
<dbReference type="AlphaFoldDB" id="A0AAW9SBM6"/>
<dbReference type="GO" id="GO:0016787">
    <property type="term" value="F:hydrolase activity"/>
    <property type="evidence" value="ECO:0007669"/>
    <property type="project" value="InterPro"/>
</dbReference>
<feature type="signal peptide" evidence="1">
    <location>
        <begin position="1"/>
        <end position="28"/>
    </location>
</feature>
<evidence type="ECO:0000256" key="1">
    <source>
        <dbReference type="SAM" id="SignalP"/>
    </source>
</evidence>
<dbReference type="InterPro" id="IPR006311">
    <property type="entry name" value="TAT_signal"/>
</dbReference>
<dbReference type="InterPro" id="IPR004843">
    <property type="entry name" value="Calcineurin-like_PHP"/>
</dbReference>
<name>A0AAW9SBM6_9BACT</name>
<evidence type="ECO:0000313" key="4">
    <source>
        <dbReference type="Proteomes" id="UP001403385"/>
    </source>
</evidence>
<dbReference type="InterPro" id="IPR019546">
    <property type="entry name" value="TAT_signal_bac_arc"/>
</dbReference>
<dbReference type="PROSITE" id="PS51318">
    <property type="entry name" value="TAT"/>
    <property type="match status" value="1"/>
</dbReference>
<keyword evidence="4" id="KW-1185">Reference proteome</keyword>
<dbReference type="InterPro" id="IPR051918">
    <property type="entry name" value="STPP_CPPED1"/>
</dbReference>
<dbReference type="NCBIfam" id="TIGR01409">
    <property type="entry name" value="TAT_signal_seq"/>
    <property type="match status" value="1"/>
</dbReference>
<accession>A0AAW9SBM6</accession>
<feature type="chain" id="PRO_5043959433" evidence="1">
    <location>
        <begin position="29"/>
        <end position="314"/>
    </location>
</feature>
<dbReference type="SUPFAM" id="SSF56300">
    <property type="entry name" value="Metallo-dependent phosphatases"/>
    <property type="match status" value="1"/>
</dbReference>